<dbReference type="Pfam" id="PF13677">
    <property type="entry name" value="MotB_plug"/>
    <property type="match status" value="1"/>
</dbReference>
<comment type="caution">
    <text evidence="5">The sequence shown here is derived from an EMBL/GenBank/DDBJ whole genome shotgun (WGS) entry which is preliminary data.</text>
</comment>
<protein>
    <submittedName>
        <fullName evidence="5">Flagellar motor protein MotB</fullName>
    </submittedName>
</protein>
<dbReference type="InterPro" id="IPR025713">
    <property type="entry name" value="MotB-like_N_dom"/>
</dbReference>
<accession>A0ABX0U087</accession>
<keyword evidence="3" id="KW-0812">Transmembrane</keyword>
<keyword evidence="6" id="KW-1185">Reference proteome</keyword>
<dbReference type="InterPro" id="IPR036737">
    <property type="entry name" value="OmpA-like_sf"/>
</dbReference>
<keyword evidence="2 3" id="KW-0472">Membrane</keyword>
<keyword evidence="5" id="KW-0282">Flagellum</keyword>
<reference evidence="5 6" key="1">
    <citation type="submission" date="2020-03" db="EMBL/GenBank/DDBJ databases">
        <title>Genomic Encyclopedia of Type Strains, Phase IV (KMG-IV): sequencing the most valuable type-strain genomes for metagenomic binning, comparative biology and taxonomic classification.</title>
        <authorList>
            <person name="Goeker M."/>
        </authorList>
    </citation>
    <scope>NUCLEOTIDE SEQUENCE [LARGE SCALE GENOMIC DNA]</scope>
    <source>
        <strain evidence="5 6">DSM 22753</strain>
    </source>
</reference>
<comment type="subcellular location">
    <subcellularLocation>
        <location evidence="1">Membrane</location>
    </subcellularLocation>
</comment>
<dbReference type="SUPFAM" id="SSF103088">
    <property type="entry name" value="OmpA-like"/>
    <property type="match status" value="1"/>
</dbReference>
<keyword evidence="5" id="KW-0966">Cell projection</keyword>
<evidence type="ECO:0000313" key="5">
    <source>
        <dbReference type="EMBL" id="NIJ23990.1"/>
    </source>
</evidence>
<organism evidence="5 6">
    <name type="scientific">Sphingomonas japonica</name>
    <dbReference type="NCBI Taxonomy" id="511662"/>
    <lineage>
        <taxon>Bacteria</taxon>
        <taxon>Pseudomonadati</taxon>
        <taxon>Pseudomonadota</taxon>
        <taxon>Alphaproteobacteria</taxon>
        <taxon>Sphingomonadales</taxon>
        <taxon>Sphingomonadaceae</taxon>
        <taxon>Sphingomonas</taxon>
    </lineage>
</organism>
<dbReference type="RefSeq" id="WP_140046362.1">
    <property type="nucleotide sequence ID" value="NZ_BAAAEV010000001.1"/>
</dbReference>
<evidence type="ECO:0000313" key="6">
    <source>
        <dbReference type="Proteomes" id="UP000788153"/>
    </source>
</evidence>
<evidence type="ECO:0000259" key="4">
    <source>
        <dbReference type="Pfam" id="PF13677"/>
    </source>
</evidence>
<dbReference type="EMBL" id="JAASQP010000001">
    <property type="protein sequence ID" value="NIJ23990.1"/>
    <property type="molecule type" value="Genomic_DNA"/>
</dbReference>
<sequence length="176" mass="18234">MTLARFDEPVARPLWLITLADLSLLLLGFFVFLQAARSIDEARMVDGVRQAFGGDTSEPAMAAMPVDLAIVGGFASGSALVSGSVTDIARWLDDAARDPRTTVTLTGVTGSASDVDPRTGSRDILAIDRARAVAAQLVASGAIDPARLRIGAAATGTRGHVALTIGFTGSLAEERP</sequence>
<evidence type="ECO:0000256" key="3">
    <source>
        <dbReference type="SAM" id="Phobius"/>
    </source>
</evidence>
<evidence type="ECO:0000256" key="2">
    <source>
        <dbReference type="ARBA" id="ARBA00023136"/>
    </source>
</evidence>
<keyword evidence="3" id="KW-1133">Transmembrane helix</keyword>
<keyword evidence="5" id="KW-0969">Cilium</keyword>
<proteinExistence type="predicted"/>
<feature type="domain" description="Motility protein B-like N-terminal" evidence="4">
    <location>
        <begin position="13"/>
        <end position="44"/>
    </location>
</feature>
<feature type="transmembrane region" description="Helical" evidence="3">
    <location>
        <begin position="14"/>
        <end position="33"/>
    </location>
</feature>
<dbReference type="Proteomes" id="UP000788153">
    <property type="component" value="Unassembled WGS sequence"/>
</dbReference>
<evidence type="ECO:0000256" key="1">
    <source>
        <dbReference type="ARBA" id="ARBA00004370"/>
    </source>
</evidence>
<name>A0ABX0U087_9SPHN</name>
<gene>
    <name evidence="5" type="ORF">FHT01_001532</name>
</gene>